<feature type="transmembrane region" description="Helical" evidence="1">
    <location>
        <begin position="18"/>
        <end position="36"/>
    </location>
</feature>
<dbReference type="Proteomes" id="UP000243232">
    <property type="component" value="Chromosome I"/>
</dbReference>
<feature type="transmembrane region" description="Helical" evidence="1">
    <location>
        <begin position="74"/>
        <end position="96"/>
    </location>
</feature>
<evidence type="ECO:0000256" key="1">
    <source>
        <dbReference type="SAM" id="Phobius"/>
    </source>
</evidence>
<accession>A0A1H2EDW0</accession>
<dbReference type="AlphaFoldDB" id="A0A1H2EDW0"/>
<evidence type="ECO:0000313" key="2">
    <source>
        <dbReference type="EMBL" id="SDT93280.1"/>
    </source>
</evidence>
<feature type="transmembrane region" description="Helical" evidence="1">
    <location>
        <begin position="43"/>
        <end position="62"/>
    </location>
</feature>
<organism evidence="2 3">
    <name type="scientific">Pseudomonas pohangensis</name>
    <dbReference type="NCBI Taxonomy" id="364197"/>
    <lineage>
        <taxon>Bacteria</taxon>
        <taxon>Pseudomonadati</taxon>
        <taxon>Pseudomonadota</taxon>
        <taxon>Gammaproteobacteria</taxon>
        <taxon>Pseudomonadales</taxon>
        <taxon>Pseudomonadaceae</taxon>
        <taxon>Pseudomonas</taxon>
    </lineage>
</organism>
<name>A0A1H2EDW0_9PSED</name>
<reference evidence="3" key="1">
    <citation type="submission" date="2016-10" db="EMBL/GenBank/DDBJ databases">
        <authorList>
            <person name="Varghese N."/>
            <person name="Submissions S."/>
        </authorList>
    </citation>
    <scope>NUCLEOTIDE SEQUENCE [LARGE SCALE GENOMIC DNA]</scope>
    <source>
        <strain evidence="3">DSM 17875</strain>
    </source>
</reference>
<feature type="transmembrane region" description="Helical" evidence="1">
    <location>
        <begin position="149"/>
        <end position="168"/>
    </location>
</feature>
<feature type="transmembrane region" description="Helical" evidence="1">
    <location>
        <begin position="108"/>
        <end position="137"/>
    </location>
</feature>
<proteinExistence type="predicted"/>
<protein>
    <submittedName>
        <fullName evidence="2">Uncharacterized protein</fullName>
    </submittedName>
</protein>
<dbReference type="STRING" id="364197.SAMN05216296_0682"/>
<keyword evidence="1" id="KW-0472">Membrane</keyword>
<gene>
    <name evidence="2" type="ORF">SAMN05216296_0682</name>
</gene>
<keyword evidence="1" id="KW-0812">Transmembrane</keyword>
<dbReference type="RefSeq" id="WP_090193100.1">
    <property type="nucleotide sequence ID" value="NZ_LT629785.1"/>
</dbReference>
<dbReference type="EMBL" id="LT629785">
    <property type="protein sequence ID" value="SDT93280.1"/>
    <property type="molecule type" value="Genomic_DNA"/>
</dbReference>
<sequence>MDESGNAGAPRKLKFYKLFFPFLILLALGGVGYTDINPARSHLYWLAMVPVFAGACLLLEWLQEHNRGLHWAAVLRAQLMLWLSLLVGVFLVYVLLHSGRLDNENAGLIVLLLLAMTVFAAGLQLGPLVMLLGGFLALSLVLAAYIESYVWLIMLGFVVGIGVLSYLYSRRNA</sequence>
<keyword evidence="1" id="KW-1133">Transmembrane helix</keyword>
<dbReference type="OrthoDB" id="5772252at2"/>
<evidence type="ECO:0000313" key="3">
    <source>
        <dbReference type="Proteomes" id="UP000243232"/>
    </source>
</evidence>
<keyword evidence="3" id="KW-1185">Reference proteome</keyword>